<proteinExistence type="predicted"/>
<keyword evidence="3" id="KW-1185">Reference proteome</keyword>
<dbReference type="KEGG" id="halu:HUG12_09640"/>
<name>A0A7D5LAM9_9EURY</name>
<evidence type="ECO:0000313" key="3">
    <source>
        <dbReference type="Proteomes" id="UP000509626"/>
    </source>
</evidence>
<gene>
    <name evidence="2" type="ORF">HUG12_09640</name>
</gene>
<evidence type="ECO:0000256" key="1">
    <source>
        <dbReference type="SAM" id="Phobius"/>
    </source>
</evidence>
<feature type="transmembrane region" description="Helical" evidence="1">
    <location>
        <begin position="29"/>
        <end position="49"/>
    </location>
</feature>
<keyword evidence="1" id="KW-0812">Transmembrane</keyword>
<protein>
    <submittedName>
        <fullName evidence="2">Uncharacterized protein</fullName>
    </submittedName>
</protein>
<dbReference type="RefSeq" id="WP_179268552.1">
    <property type="nucleotide sequence ID" value="NZ_CP058579.1"/>
</dbReference>
<evidence type="ECO:0000313" key="2">
    <source>
        <dbReference type="EMBL" id="QLG61967.1"/>
    </source>
</evidence>
<accession>A0A7D5LAM9</accession>
<dbReference type="AlphaFoldDB" id="A0A7D5LAM9"/>
<sequence length="50" mass="5080">MIAGFIPLLVGAAFFRIRSDGLGFTVGYITGLLLVVAGAPLLIGLVATFG</sequence>
<keyword evidence="1" id="KW-1133">Transmembrane helix</keyword>
<keyword evidence="1" id="KW-0472">Membrane</keyword>
<organism evidence="2 3">
    <name type="scientific">Halorarum salinum</name>
    <dbReference type="NCBI Taxonomy" id="2743089"/>
    <lineage>
        <taxon>Archaea</taxon>
        <taxon>Methanobacteriati</taxon>
        <taxon>Methanobacteriota</taxon>
        <taxon>Stenosarchaea group</taxon>
        <taxon>Halobacteria</taxon>
        <taxon>Halobacteriales</taxon>
        <taxon>Haloferacaceae</taxon>
        <taxon>Halorarum</taxon>
    </lineage>
</organism>
<dbReference type="EMBL" id="CP058579">
    <property type="protein sequence ID" value="QLG61967.1"/>
    <property type="molecule type" value="Genomic_DNA"/>
</dbReference>
<dbReference type="Proteomes" id="UP000509626">
    <property type="component" value="Chromosome"/>
</dbReference>
<dbReference type="GeneID" id="56037721"/>
<reference evidence="2 3" key="1">
    <citation type="submission" date="2020-06" db="EMBL/GenBank/DDBJ databases">
        <title>NJ-3-1, isolated from saline soil.</title>
        <authorList>
            <person name="Cui H.L."/>
            <person name="Shi X."/>
        </authorList>
    </citation>
    <scope>NUCLEOTIDE SEQUENCE [LARGE SCALE GENOMIC DNA]</scope>
    <source>
        <strain evidence="2 3">NJ-3-1</strain>
    </source>
</reference>